<keyword evidence="2" id="KW-0808">Transferase</keyword>
<comment type="caution">
    <text evidence="2">The sequence shown here is derived from an EMBL/GenBank/DDBJ whole genome shotgun (WGS) entry which is preliminary data.</text>
</comment>
<accession>W7L7I3</accession>
<dbReference type="Pfam" id="PF13302">
    <property type="entry name" value="Acetyltransf_3"/>
    <property type="match status" value="1"/>
</dbReference>
<sequence>MTSTVLKTDRLILRKMKRTDLPNLMEIFSDPVAMRFYRSTKTKEQAEDWISWTLRNYRSYGVGLWIAEEKASGRILGQCGITPQDTGGVTEMEIGYLFARREWGKGYATEAALACKEYGFTSLNYRKLVSIINVHNLASIRVAEKVGMKKEKTFHRAGNRMHVYSITNS</sequence>
<organism evidence="2 3">
    <name type="scientific">Cytobacillus firmus DS1</name>
    <dbReference type="NCBI Taxonomy" id="1307436"/>
    <lineage>
        <taxon>Bacteria</taxon>
        <taxon>Bacillati</taxon>
        <taxon>Bacillota</taxon>
        <taxon>Bacilli</taxon>
        <taxon>Bacillales</taxon>
        <taxon>Bacillaceae</taxon>
        <taxon>Cytobacillus</taxon>
    </lineage>
</organism>
<reference evidence="3" key="1">
    <citation type="submission" date="2013-03" db="EMBL/GenBank/DDBJ databases">
        <title>Draft genome sequence of Bacillus firmus DS1.</title>
        <authorList>
            <person name="Peng D."/>
            <person name="Zhu L."/>
            <person name="Sun M."/>
        </authorList>
    </citation>
    <scope>NUCLEOTIDE SEQUENCE [LARGE SCALE GENOMIC DNA]</scope>
    <source>
        <strain evidence="3">DS1</strain>
    </source>
</reference>
<dbReference type="EMBL" id="APVL01000006">
    <property type="protein sequence ID" value="EWG11237.1"/>
    <property type="molecule type" value="Genomic_DNA"/>
</dbReference>
<dbReference type="SUPFAM" id="SSF55729">
    <property type="entry name" value="Acyl-CoA N-acyltransferases (Nat)"/>
    <property type="match status" value="1"/>
</dbReference>
<dbReference type="Gene3D" id="3.40.630.30">
    <property type="match status" value="1"/>
</dbReference>
<dbReference type="InterPro" id="IPR000182">
    <property type="entry name" value="GNAT_dom"/>
</dbReference>
<dbReference type="InterPro" id="IPR051531">
    <property type="entry name" value="N-acetyltransferase"/>
</dbReference>
<dbReference type="Proteomes" id="UP000019270">
    <property type="component" value="Unassembled WGS sequence"/>
</dbReference>
<dbReference type="GO" id="GO:0016747">
    <property type="term" value="F:acyltransferase activity, transferring groups other than amino-acyl groups"/>
    <property type="evidence" value="ECO:0007669"/>
    <property type="project" value="InterPro"/>
</dbReference>
<dbReference type="PROSITE" id="PS51186">
    <property type="entry name" value="GNAT"/>
    <property type="match status" value="1"/>
</dbReference>
<dbReference type="PANTHER" id="PTHR43792:SF1">
    <property type="entry name" value="N-ACETYLTRANSFERASE DOMAIN-CONTAINING PROTEIN"/>
    <property type="match status" value="1"/>
</dbReference>
<reference evidence="2 3" key="2">
    <citation type="journal article" date="2016" name="Sci. Rep.">
        <title>A novel serine protease, Sep1, from Bacillus firmus DS-1 has nematicidal activity and degrades multiple intestinal-associated nematode proteins.</title>
        <authorList>
            <person name="Geng C."/>
            <person name="Nie X."/>
            <person name="Tang Z."/>
            <person name="Zhang Y."/>
            <person name="Lin J."/>
            <person name="Sun M."/>
            <person name="Peng D."/>
        </authorList>
    </citation>
    <scope>NUCLEOTIDE SEQUENCE [LARGE SCALE GENOMIC DNA]</scope>
    <source>
        <strain evidence="2 3">DS1</strain>
    </source>
</reference>
<evidence type="ECO:0000313" key="3">
    <source>
        <dbReference type="Proteomes" id="UP000019270"/>
    </source>
</evidence>
<dbReference type="InterPro" id="IPR016181">
    <property type="entry name" value="Acyl_CoA_acyltransferase"/>
</dbReference>
<name>W7L7I3_CYTFI</name>
<evidence type="ECO:0000259" key="1">
    <source>
        <dbReference type="PROSITE" id="PS51186"/>
    </source>
</evidence>
<dbReference type="RefSeq" id="WP_035329451.1">
    <property type="nucleotide sequence ID" value="NZ_APVL01000006.1"/>
</dbReference>
<dbReference type="AlphaFoldDB" id="W7L7I3"/>
<dbReference type="PANTHER" id="PTHR43792">
    <property type="entry name" value="GNAT FAMILY, PUTATIVE (AFU_ORTHOLOGUE AFUA_3G00765)-RELATED-RELATED"/>
    <property type="match status" value="1"/>
</dbReference>
<proteinExistence type="predicted"/>
<gene>
    <name evidence="2" type="ORF">PBF_09442</name>
</gene>
<feature type="domain" description="N-acetyltransferase" evidence="1">
    <location>
        <begin position="11"/>
        <end position="169"/>
    </location>
</feature>
<evidence type="ECO:0000313" key="2">
    <source>
        <dbReference type="EMBL" id="EWG11237.1"/>
    </source>
</evidence>
<dbReference type="eggNOG" id="COG1670">
    <property type="taxonomic scope" value="Bacteria"/>
</dbReference>
<protein>
    <submittedName>
        <fullName evidence="2">N-acetyltransferase YkkB</fullName>
    </submittedName>
</protein>
<dbReference type="PATRIC" id="fig|1307436.3.peg.2013"/>